<reference evidence="10 11" key="1">
    <citation type="journal article" date="2016" name="G3 (Bethesda)">
        <title>First Draft Assembly and Annotation of the Genome of a California Endemic Oak Quercus lobata Nee (Fagaceae).</title>
        <authorList>
            <person name="Sork V.L."/>
            <person name="Fitz-Gibbon S.T."/>
            <person name="Puiu D."/>
            <person name="Crepeau M."/>
            <person name="Gugger P.F."/>
            <person name="Sherman R."/>
            <person name="Stevens K."/>
            <person name="Langley C.H."/>
            <person name="Pellegrini M."/>
            <person name="Salzberg S.L."/>
        </authorList>
    </citation>
    <scope>NUCLEOTIDE SEQUENCE [LARGE SCALE GENOMIC DNA]</scope>
    <source>
        <strain evidence="10 11">cv. SW786</strain>
    </source>
</reference>
<keyword evidence="3" id="KW-0406">Ion transport</keyword>
<dbReference type="KEGG" id="qlo:115969222"/>
<proteinExistence type="inferred from homology"/>
<dbReference type="PANTHER" id="PTHR31851">
    <property type="entry name" value="FE(2+)/MN(2+) TRANSPORTER PCL1"/>
    <property type="match status" value="1"/>
</dbReference>
<organism evidence="10 11">
    <name type="scientific">Quercus lobata</name>
    <name type="common">Valley oak</name>
    <dbReference type="NCBI Taxonomy" id="97700"/>
    <lineage>
        <taxon>Eukaryota</taxon>
        <taxon>Viridiplantae</taxon>
        <taxon>Streptophyta</taxon>
        <taxon>Embryophyta</taxon>
        <taxon>Tracheophyta</taxon>
        <taxon>Spermatophyta</taxon>
        <taxon>Magnoliopsida</taxon>
        <taxon>eudicotyledons</taxon>
        <taxon>Gunneridae</taxon>
        <taxon>Pentapetalae</taxon>
        <taxon>rosids</taxon>
        <taxon>fabids</taxon>
        <taxon>Fagales</taxon>
        <taxon>Fagaceae</taxon>
        <taxon>Quercus</taxon>
    </lineage>
</organism>
<evidence type="ECO:0000256" key="9">
    <source>
        <dbReference type="SAM" id="Phobius"/>
    </source>
</evidence>
<evidence type="ECO:0000256" key="4">
    <source>
        <dbReference type="ARBA" id="ARBA00022554"/>
    </source>
</evidence>
<comment type="catalytic activity">
    <reaction evidence="8">
        <text>Fe(2+)(in) = Fe(2+)(out)</text>
        <dbReference type="Rhea" id="RHEA:28486"/>
        <dbReference type="ChEBI" id="CHEBI:29033"/>
    </reaction>
    <physiologicalReaction direction="left-to-right" evidence="8">
        <dbReference type="Rhea" id="RHEA:28487"/>
    </physiologicalReaction>
</comment>
<dbReference type="GO" id="GO:0030026">
    <property type="term" value="P:intracellular manganese ion homeostasis"/>
    <property type="evidence" value="ECO:0007669"/>
    <property type="project" value="InterPro"/>
</dbReference>
<keyword evidence="5 9" id="KW-0812">Transmembrane</keyword>
<feature type="transmembrane region" description="Helical" evidence="9">
    <location>
        <begin position="78"/>
        <end position="97"/>
    </location>
</feature>
<evidence type="ECO:0000313" key="11">
    <source>
        <dbReference type="Proteomes" id="UP000594261"/>
    </source>
</evidence>
<dbReference type="GO" id="GO:0006826">
    <property type="term" value="P:iron ion transport"/>
    <property type="evidence" value="ECO:0007669"/>
    <property type="project" value="UniProtKB-KW"/>
</dbReference>
<dbReference type="Gramene" id="QL11p052938:mrna">
    <property type="protein sequence ID" value="QL11p052938:mrna:CDS:1"/>
    <property type="gene ID" value="QL11p052938"/>
</dbReference>
<comment type="similarity">
    <text evidence="2">Belongs to the CCC1 family.</text>
</comment>
<dbReference type="OrthoDB" id="73465at2759"/>
<evidence type="ECO:0000313" key="10">
    <source>
        <dbReference type="EnsemblPlants" id="QL11p052938:mrna:CDS:1"/>
    </source>
</evidence>
<sequence>MASNIQTSLNGAKFTIPTTHDLEQSTLEIESKEFDYSKRSQWLRAAVLVANDGLVSTASLMMGVAASFIKEYKVRVEVMVGAVSSALVVFGWLGAMLVKAPLLRSVPRVLIGGLLAMTITFGLTKLIGLSGL</sequence>
<evidence type="ECO:0000256" key="5">
    <source>
        <dbReference type="ARBA" id="ARBA00022692"/>
    </source>
</evidence>
<evidence type="ECO:0000256" key="1">
    <source>
        <dbReference type="ARBA" id="ARBA00004128"/>
    </source>
</evidence>
<keyword evidence="4" id="KW-0926">Vacuole</keyword>
<name>A0A7N2N0N4_QUELO</name>
<evidence type="ECO:0000256" key="2">
    <source>
        <dbReference type="ARBA" id="ARBA00007049"/>
    </source>
</evidence>
<keyword evidence="3" id="KW-0813">Transport</keyword>
<keyword evidence="3" id="KW-0410">Iron transport</keyword>
<evidence type="ECO:0000256" key="6">
    <source>
        <dbReference type="ARBA" id="ARBA00022989"/>
    </source>
</evidence>
<dbReference type="GO" id="GO:0005384">
    <property type="term" value="F:manganese ion transmembrane transporter activity"/>
    <property type="evidence" value="ECO:0007669"/>
    <property type="project" value="InterPro"/>
</dbReference>
<evidence type="ECO:0000256" key="7">
    <source>
        <dbReference type="ARBA" id="ARBA00023136"/>
    </source>
</evidence>
<dbReference type="Proteomes" id="UP000594261">
    <property type="component" value="Chromosome 11"/>
</dbReference>
<accession>A0A7N2N0N4</accession>
<dbReference type="EnsemblPlants" id="QL11p052938:mrna">
    <property type="protein sequence ID" value="QL11p052938:mrna:CDS:1"/>
    <property type="gene ID" value="QL11p052938"/>
</dbReference>
<dbReference type="GO" id="GO:0005774">
    <property type="term" value="C:vacuolar membrane"/>
    <property type="evidence" value="ECO:0007669"/>
    <property type="project" value="UniProtKB-SubCell"/>
</dbReference>
<keyword evidence="7 9" id="KW-0472">Membrane</keyword>
<dbReference type="EMBL" id="LRBV02000011">
    <property type="status" value="NOT_ANNOTATED_CDS"/>
    <property type="molecule type" value="Genomic_DNA"/>
</dbReference>
<keyword evidence="11" id="KW-1185">Reference proteome</keyword>
<protein>
    <submittedName>
        <fullName evidence="10">Uncharacterized protein</fullName>
    </submittedName>
</protein>
<dbReference type="InterPro" id="IPR008217">
    <property type="entry name" value="Ccc1_fam"/>
</dbReference>
<keyword evidence="3" id="KW-0408">Iron</keyword>
<dbReference type="GeneID" id="115969222"/>
<dbReference type="AlphaFoldDB" id="A0A7N2N0N4"/>
<evidence type="ECO:0000256" key="8">
    <source>
        <dbReference type="ARBA" id="ARBA00044464"/>
    </source>
</evidence>
<feature type="transmembrane region" description="Helical" evidence="9">
    <location>
        <begin position="109"/>
        <end position="129"/>
    </location>
</feature>
<reference evidence="10" key="2">
    <citation type="submission" date="2021-01" db="UniProtKB">
        <authorList>
            <consortium name="EnsemblPlants"/>
        </authorList>
    </citation>
    <scope>IDENTIFICATION</scope>
</reference>
<feature type="transmembrane region" description="Helical" evidence="9">
    <location>
        <begin position="42"/>
        <end position="66"/>
    </location>
</feature>
<evidence type="ECO:0000256" key="3">
    <source>
        <dbReference type="ARBA" id="ARBA00022496"/>
    </source>
</evidence>
<gene>
    <name evidence="10" type="primary">LOC115969222</name>
</gene>
<comment type="subcellular location">
    <subcellularLocation>
        <location evidence="1">Vacuole membrane</location>
        <topology evidence="1">Multi-pass membrane protein</topology>
    </subcellularLocation>
</comment>
<dbReference type="InParanoid" id="A0A7N2N0N4"/>
<dbReference type="RefSeq" id="XP_030944680.1">
    <property type="nucleotide sequence ID" value="XM_031088820.1"/>
</dbReference>
<keyword evidence="6 9" id="KW-1133">Transmembrane helix</keyword>